<evidence type="ECO:0000256" key="7">
    <source>
        <dbReference type="ARBA" id="ARBA00023008"/>
    </source>
</evidence>
<evidence type="ECO:0000256" key="3">
    <source>
        <dbReference type="ARBA" id="ARBA00022692"/>
    </source>
</evidence>
<keyword evidence="4" id="KW-0479">Metal-binding</keyword>
<evidence type="ECO:0000256" key="9">
    <source>
        <dbReference type="SAM" id="Phobius"/>
    </source>
</evidence>
<dbReference type="Gene3D" id="2.60.40.1220">
    <property type="match status" value="2"/>
</dbReference>
<feature type="domain" description="Copper resistance protein D" evidence="11">
    <location>
        <begin position="380"/>
        <end position="477"/>
    </location>
</feature>
<keyword evidence="2" id="KW-1003">Cell membrane</keyword>
<reference evidence="12 13" key="1">
    <citation type="submission" date="2022-04" db="EMBL/GenBank/DDBJ databases">
        <title>Halobacillus sp. isolated from saltern.</title>
        <authorList>
            <person name="Won M."/>
            <person name="Lee C.-M."/>
            <person name="Woen H.-Y."/>
            <person name="Kwon S.-W."/>
        </authorList>
    </citation>
    <scope>NUCLEOTIDE SEQUENCE [LARGE SCALE GENOMIC DNA]</scope>
    <source>
        <strain evidence="12 13">SSTM10-2</strain>
    </source>
</reference>
<name>A0ABY4H118_9BACI</name>
<dbReference type="InterPro" id="IPR007348">
    <property type="entry name" value="CopC_dom"/>
</dbReference>
<feature type="transmembrane region" description="Helical" evidence="9">
    <location>
        <begin position="258"/>
        <end position="277"/>
    </location>
</feature>
<dbReference type="InterPro" id="IPR014755">
    <property type="entry name" value="Cu-Rt/internalin_Ig-like"/>
</dbReference>
<keyword evidence="7" id="KW-0186">Copper</keyword>
<dbReference type="InterPro" id="IPR008457">
    <property type="entry name" value="Cu-R_CopD_dom"/>
</dbReference>
<organism evidence="12 13">
    <name type="scientific">Halobacillus shinanisalinarum</name>
    <dbReference type="NCBI Taxonomy" id="2932258"/>
    <lineage>
        <taxon>Bacteria</taxon>
        <taxon>Bacillati</taxon>
        <taxon>Bacillota</taxon>
        <taxon>Bacilli</taxon>
        <taxon>Bacillales</taxon>
        <taxon>Bacillaceae</taxon>
        <taxon>Halobacillus</taxon>
    </lineage>
</organism>
<feature type="transmembrane region" description="Helical" evidence="9">
    <location>
        <begin position="387"/>
        <end position="404"/>
    </location>
</feature>
<feature type="domain" description="CopC" evidence="10">
    <location>
        <begin position="2"/>
        <end position="83"/>
    </location>
</feature>
<keyword evidence="8 9" id="KW-0472">Membrane</keyword>
<feature type="transmembrane region" description="Helical" evidence="9">
    <location>
        <begin position="289"/>
        <end position="309"/>
    </location>
</feature>
<evidence type="ECO:0000256" key="5">
    <source>
        <dbReference type="ARBA" id="ARBA00022729"/>
    </source>
</evidence>
<evidence type="ECO:0000256" key="8">
    <source>
        <dbReference type="ARBA" id="ARBA00023136"/>
    </source>
</evidence>
<feature type="transmembrane region" description="Helical" evidence="9">
    <location>
        <begin position="341"/>
        <end position="366"/>
    </location>
</feature>
<dbReference type="Pfam" id="PF04234">
    <property type="entry name" value="CopC"/>
    <property type="match status" value="2"/>
</dbReference>
<evidence type="ECO:0000256" key="2">
    <source>
        <dbReference type="ARBA" id="ARBA00022475"/>
    </source>
</evidence>
<evidence type="ECO:0000313" key="13">
    <source>
        <dbReference type="Proteomes" id="UP000831880"/>
    </source>
</evidence>
<feature type="domain" description="CopC" evidence="10">
    <location>
        <begin position="95"/>
        <end position="172"/>
    </location>
</feature>
<evidence type="ECO:0000256" key="1">
    <source>
        <dbReference type="ARBA" id="ARBA00004651"/>
    </source>
</evidence>
<dbReference type="InterPro" id="IPR014756">
    <property type="entry name" value="Ig_E-set"/>
</dbReference>
<dbReference type="EMBL" id="CP095074">
    <property type="protein sequence ID" value="UOQ93991.1"/>
    <property type="molecule type" value="Genomic_DNA"/>
</dbReference>
<dbReference type="PANTHER" id="PTHR34820">
    <property type="entry name" value="INNER MEMBRANE PROTEIN YEBZ"/>
    <property type="match status" value="1"/>
</dbReference>
<evidence type="ECO:0000259" key="10">
    <source>
        <dbReference type="Pfam" id="PF04234"/>
    </source>
</evidence>
<protein>
    <submittedName>
        <fullName evidence="12">Copper resistance protein CopC/CopD</fullName>
    </submittedName>
</protein>
<feature type="transmembrane region" description="Helical" evidence="9">
    <location>
        <begin position="223"/>
        <end position="246"/>
    </location>
</feature>
<proteinExistence type="predicted"/>
<keyword evidence="13" id="KW-1185">Reference proteome</keyword>
<dbReference type="SUPFAM" id="SSF81296">
    <property type="entry name" value="E set domains"/>
    <property type="match status" value="2"/>
</dbReference>
<dbReference type="PANTHER" id="PTHR34820:SF4">
    <property type="entry name" value="INNER MEMBRANE PROTEIN YEBZ"/>
    <property type="match status" value="1"/>
</dbReference>
<keyword evidence="5" id="KW-0732">Signal</keyword>
<feature type="transmembrane region" description="Helical" evidence="9">
    <location>
        <begin position="316"/>
        <end position="335"/>
    </location>
</feature>
<evidence type="ECO:0000313" key="12">
    <source>
        <dbReference type="EMBL" id="UOQ93991.1"/>
    </source>
</evidence>
<dbReference type="InterPro" id="IPR032694">
    <property type="entry name" value="CopC/D"/>
</dbReference>
<comment type="subcellular location">
    <subcellularLocation>
        <location evidence="1">Cell membrane</location>
        <topology evidence="1">Multi-pass membrane protein</topology>
    </subcellularLocation>
</comment>
<feature type="transmembrane region" description="Helical" evidence="9">
    <location>
        <begin position="424"/>
        <end position="441"/>
    </location>
</feature>
<keyword evidence="3 9" id="KW-0812">Transmembrane</keyword>
<accession>A0ABY4H118</accession>
<dbReference type="Proteomes" id="UP000831880">
    <property type="component" value="Chromosome"/>
</dbReference>
<evidence type="ECO:0000256" key="4">
    <source>
        <dbReference type="ARBA" id="ARBA00022723"/>
    </source>
</evidence>
<sequence>MEEPPSTIEVWFQDPVVTHEGSIKVINSKGKEVPILKTERDPKDAGHVITTLDKELAPGEFTVKINVIAQDGFIIEEEFRFSISNAAKSESEELKLVKSNVSDGEIHKGPLGQIELWFNQPVEVRAIGIFNHHYQPVGTKKPQVDSDNPRHITVPISNKLSPGTYQITWSASPANQDMQTVLNNTQDVFYFAVDKFSSMTPVQANTGNFDWKTLSFSFGLKQLAYWLTFIGLTILFGISWFYSILLKNRVEETPQKSTQLLFYLVSLVGMTLLIIHHRLDLPELAIKEFLLLKFTWIPILQVVLLTLGMWIKKIRLLLFGMALILWPFIIGHASYPRYGGYFTMIMTAFHVIAVAIWMGGLFSLIAKPKHHEKKEWLQRVGPSFSNWAMISVSVILFTGIWMTVEFLPSTSLESLLESEWGRSLLMKTVLFFLLIIIGYVQRKTVKQLSSKFTFSFFKRVRIEAVYGLIIFFFAASLVAANPSAAEQGVYRETPEAPNNLDLNVEITPLEMGLNTITLEFKENPKIRNVKVELSMPPTWQVENNAFQVGKGIYKLTGNLLHGAGTINMKVKVLMENGKEVRLPYTIVVPGEVRNQSENTSI</sequence>
<evidence type="ECO:0000259" key="11">
    <source>
        <dbReference type="Pfam" id="PF05425"/>
    </source>
</evidence>
<feature type="transmembrane region" description="Helical" evidence="9">
    <location>
        <begin position="462"/>
        <end position="480"/>
    </location>
</feature>
<keyword evidence="6 9" id="KW-1133">Transmembrane helix</keyword>
<evidence type="ECO:0000256" key="6">
    <source>
        <dbReference type="ARBA" id="ARBA00022989"/>
    </source>
</evidence>
<gene>
    <name evidence="12" type="ORF">MUO14_03205</name>
</gene>
<dbReference type="Pfam" id="PF05425">
    <property type="entry name" value="CopD"/>
    <property type="match status" value="1"/>
</dbReference>